<keyword evidence="1" id="KW-0812">Transmembrane</keyword>
<feature type="transmembrane region" description="Helical" evidence="1">
    <location>
        <begin position="280"/>
        <end position="301"/>
    </location>
</feature>
<dbReference type="RefSeq" id="WP_213173839.1">
    <property type="nucleotide sequence ID" value="NZ_JAGQFT020000011.1"/>
</dbReference>
<gene>
    <name evidence="2" type="ORF">KB893_015115</name>
</gene>
<evidence type="ECO:0000256" key="1">
    <source>
        <dbReference type="SAM" id="Phobius"/>
    </source>
</evidence>
<feature type="transmembrane region" description="Helical" evidence="1">
    <location>
        <begin position="49"/>
        <end position="69"/>
    </location>
</feature>
<feature type="transmembrane region" description="Helical" evidence="1">
    <location>
        <begin position="142"/>
        <end position="164"/>
    </location>
</feature>
<dbReference type="InterPro" id="IPR052966">
    <property type="entry name" value="Beta-lactamase_Reg"/>
</dbReference>
<keyword evidence="1" id="KW-1133">Transmembrane helix</keyword>
<evidence type="ECO:0000313" key="2">
    <source>
        <dbReference type="EMBL" id="MBS7458467.1"/>
    </source>
</evidence>
<sequence>MPSALLVIVAVVAFARFAPGGAALRDARWYRGWAGWLGDRVQAERGERALAMLVVAALVLPAVVAVAVLDGLLARGFWDTVLAFVVLAWAWGPRDLDEDVAAAVRATDPPARHAALLRLYPRVTSVPGAGVDAVVHAALLRWFGVLLWFLLLGPAGALGYRLVALTADADMRVRLPGAVVDAAALVLRVLDWPAAQLMTLALALAGNFDAVVGAWRDWHSDGPGLDRGFLYAAARGCVRVELADAERDRNDALVVEIDGDAGAAPGFAAGTAELRDAMSLMWRVLLLWLAFVALIVISGWVL</sequence>
<protein>
    <submittedName>
        <fullName evidence="2">Uncharacterized protein</fullName>
    </submittedName>
</protein>
<dbReference type="PANTHER" id="PTHR38684:SF1">
    <property type="entry name" value="PROTEIN AMPE"/>
    <property type="match status" value="1"/>
</dbReference>
<dbReference type="EMBL" id="JAGQFT020000011">
    <property type="protein sequence ID" value="MBS7458467.1"/>
    <property type="molecule type" value="Genomic_DNA"/>
</dbReference>
<keyword evidence="1" id="KW-0472">Membrane</keyword>
<dbReference type="AlphaFoldDB" id="A0AAP2CG18"/>
<evidence type="ECO:0000313" key="3">
    <source>
        <dbReference type="Proteomes" id="UP000675747"/>
    </source>
</evidence>
<dbReference type="Proteomes" id="UP000675747">
    <property type="component" value="Unassembled WGS sequence"/>
</dbReference>
<proteinExistence type="predicted"/>
<dbReference type="PANTHER" id="PTHR38684">
    <property type="entry name" value="PROTEIN AMPE"/>
    <property type="match status" value="1"/>
</dbReference>
<comment type="caution">
    <text evidence="2">The sequence shown here is derived from an EMBL/GenBank/DDBJ whole genome shotgun (WGS) entry which is preliminary data.</text>
</comment>
<keyword evidence="3" id="KW-1185">Reference proteome</keyword>
<dbReference type="GO" id="GO:0046677">
    <property type="term" value="P:response to antibiotic"/>
    <property type="evidence" value="ECO:0007669"/>
    <property type="project" value="TreeGrafter"/>
</dbReference>
<reference evidence="2 3" key="1">
    <citation type="journal article" date="2021" name="Microbiol. Resour. Announc.">
        <title>Draft Genome Sequence of Coralloluteibacterium stylophorae LMG 29479T.</title>
        <authorList>
            <person name="Karlyshev A.V."/>
            <person name="Kudryashova E.B."/>
            <person name="Ariskina E.V."/>
            <person name="Conroy A.P."/>
            <person name="Abidueva E.Y."/>
        </authorList>
    </citation>
    <scope>NUCLEOTIDE SEQUENCE [LARGE SCALE GENOMIC DNA]</scope>
    <source>
        <strain evidence="2 3">LMG 29479</strain>
    </source>
</reference>
<accession>A0AAP2CG18</accession>
<organism evidence="2 3">
    <name type="scientific">Coralloluteibacterium stylophorae</name>
    <dbReference type="NCBI Taxonomy" id="1776034"/>
    <lineage>
        <taxon>Bacteria</taxon>
        <taxon>Pseudomonadati</taxon>
        <taxon>Pseudomonadota</taxon>
        <taxon>Gammaproteobacteria</taxon>
        <taxon>Lysobacterales</taxon>
        <taxon>Lysobacteraceae</taxon>
        <taxon>Coralloluteibacterium</taxon>
    </lineage>
</organism>
<name>A0AAP2CG18_9GAMM</name>
<dbReference type="GO" id="GO:0005886">
    <property type="term" value="C:plasma membrane"/>
    <property type="evidence" value="ECO:0007669"/>
    <property type="project" value="TreeGrafter"/>
</dbReference>